<accession>A0A1C6VGB4</accession>
<feature type="compositionally biased region" description="Pro residues" evidence="1">
    <location>
        <begin position="34"/>
        <end position="48"/>
    </location>
</feature>
<dbReference type="EMBL" id="FMIA01000002">
    <property type="protein sequence ID" value="SCL65386.1"/>
    <property type="molecule type" value="Genomic_DNA"/>
</dbReference>
<reference evidence="2 3" key="1">
    <citation type="submission" date="2016-06" db="EMBL/GenBank/DDBJ databases">
        <authorList>
            <person name="Kjaerup R.B."/>
            <person name="Dalgaard T.S."/>
            <person name="Juul-Madsen H.R."/>
        </authorList>
    </citation>
    <scope>NUCLEOTIDE SEQUENCE [LARGE SCALE GENOMIC DNA]</scope>
    <source>
        <strain evidence="2 3">DSM 45577</strain>
    </source>
</reference>
<protein>
    <recommendedName>
        <fullName evidence="4">GrpE protein</fullName>
    </recommendedName>
</protein>
<dbReference type="GO" id="GO:0006457">
    <property type="term" value="P:protein folding"/>
    <property type="evidence" value="ECO:0007669"/>
    <property type="project" value="InterPro"/>
</dbReference>
<proteinExistence type="predicted"/>
<evidence type="ECO:0008006" key="4">
    <source>
        <dbReference type="Google" id="ProtNLM"/>
    </source>
</evidence>
<sequence length="161" mass="17220">MKTLWSSLVLLLAAVPTVLWRRRCRGPHQRPVSPAVPPPSPPVVPPAPGAGTDPDPVRPVRSPELDARVAAAVLDVVAAMTSVELRRRLIEAVALLPDIGLVDPAPGTVFDPERHAWAETRPAPEAVDRDTVAVTLSVGLTDHLGRVVRPARVAVYDQEGE</sequence>
<name>A0A1C6VGB4_9ACTN</name>
<dbReference type="Gene3D" id="2.30.22.10">
    <property type="entry name" value="Head domain of nucleotide exchange factor GrpE"/>
    <property type="match status" value="1"/>
</dbReference>
<evidence type="ECO:0000256" key="1">
    <source>
        <dbReference type="SAM" id="MobiDB-lite"/>
    </source>
</evidence>
<evidence type="ECO:0000313" key="2">
    <source>
        <dbReference type="EMBL" id="SCL65386.1"/>
    </source>
</evidence>
<dbReference type="RefSeq" id="WP_175440697.1">
    <property type="nucleotide sequence ID" value="NZ_BMMJ01000003.1"/>
</dbReference>
<dbReference type="AlphaFoldDB" id="A0A1C6VGB4"/>
<dbReference type="InterPro" id="IPR009012">
    <property type="entry name" value="GrpE_head"/>
</dbReference>
<gene>
    <name evidence="2" type="ORF">GA0070617_5748</name>
</gene>
<feature type="region of interest" description="Disordered" evidence="1">
    <location>
        <begin position="27"/>
        <end position="62"/>
    </location>
</feature>
<keyword evidence="3" id="KW-1185">Reference proteome</keyword>
<evidence type="ECO:0000313" key="3">
    <source>
        <dbReference type="Proteomes" id="UP000198937"/>
    </source>
</evidence>
<organism evidence="2 3">
    <name type="scientific">Micromonospora yangpuensis</name>
    <dbReference type="NCBI Taxonomy" id="683228"/>
    <lineage>
        <taxon>Bacteria</taxon>
        <taxon>Bacillati</taxon>
        <taxon>Actinomycetota</taxon>
        <taxon>Actinomycetes</taxon>
        <taxon>Micromonosporales</taxon>
        <taxon>Micromonosporaceae</taxon>
        <taxon>Micromonospora</taxon>
    </lineage>
</organism>
<dbReference type="STRING" id="683228.GA0070617_5748"/>
<dbReference type="Proteomes" id="UP000198937">
    <property type="component" value="Unassembled WGS sequence"/>
</dbReference>
<dbReference type="SUPFAM" id="SSF51064">
    <property type="entry name" value="Head domain of nucleotide exchange factor GrpE"/>
    <property type="match status" value="1"/>
</dbReference>